<reference evidence="4" key="1">
    <citation type="submission" date="2021-01" db="EMBL/GenBank/DDBJ databases">
        <title>Genome sequence of strain Noviherbaspirillum sp. DKR-6.</title>
        <authorList>
            <person name="Chaudhary D.K."/>
        </authorList>
    </citation>
    <scope>NUCLEOTIDE SEQUENCE</scope>
    <source>
        <strain evidence="4">DKR-6</strain>
    </source>
</reference>
<dbReference type="Proteomes" id="UP000622890">
    <property type="component" value="Unassembled WGS sequence"/>
</dbReference>
<accession>A0A934W510</accession>
<sequence>MNHSSMPRSRAAQLLAACAALTTTLLLTMSSASATPQELAQRYPKDGFNTVEQADQALNEVRQERAAVEAEFADAQYACYSKFFSSPCVEHAKEQRRDALKTIRAVEVDAEAYKRRQTVVERDRALQQQAERDAAEAPERAAREKENAERAAQREADRAARASAQPPGTGNPPATAKPERAAPAPGRDRVAEHEAKAREQQRESEAGAGQRAQNIADYQRKQEEAKERQRHVAEKVAEREQKLKEKAAQGGAATTPAPAGAK</sequence>
<evidence type="ECO:0000313" key="5">
    <source>
        <dbReference type="Proteomes" id="UP000622890"/>
    </source>
</evidence>
<feature type="compositionally biased region" description="Basic and acidic residues" evidence="2">
    <location>
        <begin position="218"/>
        <end position="247"/>
    </location>
</feature>
<feature type="coiled-coil region" evidence="1">
    <location>
        <begin position="51"/>
        <end position="109"/>
    </location>
</feature>
<organism evidence="4 5">
    <name type="scientific">Noviherbaspirillum pedocola</name>
    <dbReference type="NCBI Taxonomy" id="2801341"/>
    <lineage>
        <taxon>Bacteria</taxon>
        <taxon>Pseudomonadati</taxon>
        <taxon>Pseudomonadota</taxon>
        <taxon>Betaproteobacteria</taxon>
        <taxon>Burkholderiales</taxon>
        <taxon>Oxalobacteraceae</taxon>
        <taxon>Noviherbaspirillum</taxon>
    </lineage>
</organism>
<protein>
    <submittedName>
        <fullName evidence="4">Uncharacterized protein</fullName>
    </submittedName>
</protein>
<feature type="chain" id="PRO_5036813284" evidence="3">
    <location>
        <begin position="35"/>
        <end position="262"/>
    </location>
</feature>
<dbReference type="RefSeq" id="WP_200591190.1">
    <property type="nucleotide sequence ID" value="NZ_JAEPBG010000002.1"/>
</dbReference>
<keyword evidence="3" id="KW-0732">Signal</keyword>
<evidence type="ECO:0000256" key="3">
    <source>
        <dbReference type="SAM" id="SignalP"/>
    </source>
</evidence>
<evidence type="ECO:0000256" key="1">
    <source>
        <dbReference type="SAM" id="Coils"/>
    </source>
</evidence>
<proteinExistence type="predicted"/>
<dbReference type="AlphaFoldDB" id="A0A934W510"/>
<feature type="compositionally biased region" description="Low complexity" evidence="2">
    <location>
        <begin position="248"/>
        <end position="262"/>
    </location>
</feature>
<evidence type="ECO:0000256" key="2">
    <source>
        <dbReference type="SAM" id="MobiDB-lite"/>
    </source>
</evidence>
<evidence type="ECO:0000313" key="4">
    <source>
        <dbReference type="EMBL" id="MBK4734442.1"/>
    </source>
</evidence>
<keyword evidence="1" id="KW-0175">Coiled coil</keyword>
<feature type="compositionally biased region" description="Basic and acidic residues" evidence="2">
    <location>
        <begin position="120"/>
        <end position="160"/>
    </location>
</feature>
<gene>
    <name evidence="4" type="ORF">JJB74_07490</name>
</gene>
<name>A0A934W510_9BURK</name>
<feature type="region of interest" description="Disordered" evidence="2">
    <location>
        <begin position="120"/>
        <end position="262"/>
    </location>
</feature>
<feature type="signal peptide" evidence="3">
    <location>
        <begin position="1"/>
        <end position="34"/>
    </location>
</feature>
<keyword evidence="5" id="KW-1185">Reference proteome</keyword>
<dbReference type="EMBL" id="JAEPBG010000002">
    <property type="protein sequence ID" value="MBK4734442.1"/>
    <property type="molecule type" value="Genomic_DNA"/>
</dbReference>
<feature type="compositionally biased region" description="Basic and acidic residues" evidence="2">
    <location>
        <begin position="186"/>
        <end position="205"/>
    </location>
</feature>
<comment type="caution">
    <text evidence="4">The sequence shown here is derived from an EMBL/GenBank/DDBJ whole genome shotgun (WGS) entry which is preliminary data.</text>
</comment>